<gene>
    <name evidence="2" type="ORF">PMIN01_13609</name>
</gene>
<feature type="region of interest" description="Disordered" evidence="1">
    <location>
        <begin position="38"/>
        <end position="90"/>
    </location>
</feature>
<comment type="caution">
    <text evidence="2">The sequence shown here is derived from an EMBL/GenBank/DDBJ whole genome shotgun (WGS) entry which is preliminary data.</text>
</comment>
<evidence type="ECO:0000313" key="3">
    <source>
        <dbReference type="Proteomes" id="UP000756921"/>
    </source>
</evidence>
<evidence type="ECO:0000313" key="2">
    <source>
        <dbReference type="EMBL" id="KAF9728476.1"/>
    </source>
</evidence>
<keyword evidence="3" id="KW-1185">Reference proteome</keyword>
<dbReference type="EMBL" id="WJXW01000020">
    <property type="protein sequence ID" value="KAF9728476.1"/>
    <property type="molecule type" value="Genomic_DNA"/>
</dbReference>
<dbReference type="AlphaFoldDB" id="A0A9P6G4F9"/>
<accession>A0A9P6G4F9</accession>
<proteinExistence type="predicted"/>
<feature type="compositionally biased region" description="Basic and acidic residues" evidence="1">
    <location>
        <begin position="79"/>
        <end position="90"/>
    </location>
</feature>
<feature type="compositionally biased region" description="Basic residues" evidence="1">
    <location>
        <begin position="56"/>
        <end position="65"/>
    </location>
</feature>
<dbReference type="OrthoDB" id="6077919at2759"/>
<sequence length="206" mass="23869">MFSEDCRASWFIARPWATAHANSAPKLSYARTQFRPARHLPSSGNGLIPPNAPAHAPRRQRRAHGRLAADTGGKWQGRRRGDVNDSSRERSEIGKLYKNSECPHEDCGKRYSLVRHLYHNSKQIYHCDYPDRDRSFARRDLVEFLAQTEVLTTGTCTLAMDQTHAYAKDDFGVWRSEDKAFVRTVYIRPFRWNITWNQTCTWVLAQ</sequence>
<protein>
    <submittedName>
        <fullName evidence="2">C2H2 finger domain-containing protein</fullName>
    </submittedName>
</protein>
<dbReference type="Proteomes" id="UP000756921">
    <property type="component" value="Unassembled WGS sequence"/>
</dbReference>
<evidence type="ECO:0000256" key="1">
    <source>
        <dbReference type="SAM" id="MobiDB-lite"/>
    </source>
</evidence>
<reference evidence="2" key="1">
    <citation type="journal article" date="2020" name="Mol. Plant Microbe Interact.">
        <title>Genome Sequence of the Biocontrol Agent Coniothyrium minitans strain Conio (IMI 134523).</title>
        <authorList>
            <person name="Patel D."/>
            <person name="Shittu T.A."/>
            <person name="Baroncelli R."/>
            <person name="Muthumeenakshi S."/>
            <person name="Osborne T.H."/>
            <person name="Janganan T.K."/>
            <person name="Sreenivasaprasad S."/>
        </authorList>
    </citation>
    <scope>NUCLEOTIDE SEQUENCE</scope>
    <source>
        <strain evidence="2">Conio</strain>
    </source>
</reference>
<organism evidence="2 3">
    <name type="scientific">Paraphaeosphaeria minitans</name>
    <dbReference type="NCBI Taxonomy" id="565426"/>
    <lineage>
        <taxon>Eukaryota</taxon>
        <taxon>Fungi</taxon>
        <taxon>Dikarya</taxon>
        <taxon>Ascomycota</taxon>
        <taxon>Pezizomycotina</taxon>
        <taxon>Dothideomycetes</taxon>
        <taxon>Pleosporomycetidae</taxon>
        <taxon>Pleosporales</taxon>
        <taxon>Massarineae</taxon>
        <taxon>Didymosphaeriaceae</taxon>
        <taxon>Paraphaeosphaeria</taxon>
    </lineage>
</organism>
<name>A0A9P6G4F9_9PLEO</name>